<proteinExistence type="predicted"/>
<organism evidence="1 2">
    <name type="scientific">Anaerovorax odorimutans</name>
    <dbReference type="NCBI Taxonomy" id="109327"/>
    <lineage>
        <taxon>Bacteria</taxon>
        <taxon>Bacillati</taxon>
        <taxon>Bacillota</taxon>
        <taxon>Clostridia</taxon>
        <taxon>Peptostreptococcales</taxon>
        <taxon>Anaerovoracaceae</taxon>
        <taxon>Anaerovorax</taxon>
    </lineage>
</organism>
<evidence type="ECO:0000313" key="1">
    <source>
        <dbReference type="EMBL" id="MCQ4637497.1"/>
    </source>
</evidence>
<dbReference type="EMBL" id="JANFXK010000013">
    <property type="protein sequence ID" value="MCQ4637497.1"/>
    <property type="molecule type" value="Genomic_DNA"/>
</dbReference>
<gene>
    <name evidence="1" type="ORF">NE619_12240</name>
</gene>
<keyword evidence="2" id="KW-1185">Reference proteome</keyword>
<name>A0ABT1RQP0_9FIRM</name>
<comment type="caution">
    <text evidence="1">The sequence shown here is derived from an EMBL/GenBank/DDBJ whole genome shotgun (WGS) entry which is preliminary data.</text>
</comment>
<evidence type="ECO:0000313" key="2">
    <source>
        <dbReference type="Proteomes" id="UP001524502"/>
    </source>
</evidence>
<sequence length="131" mass="15299">MYNQISSRLQSPSFVLAGPFTLNFLLEYIEKLGSEHTYLVVNPSLKRIKKIRQYLSHYDKTPQSLQGFRQDHPNFRPERMTFSSLKYAWEKQGLYVSEKKVLGKTSSKEKHFPRNVVGESVCLYGYMGVKK</sequence>
<dbReference type="Proteomes" id="UP001524502">
    <property type="component" value="Unassembled WGS sequence"/>
</dbReference>
<reference evidence="1 2" key="1">
    <citation type="submission" date="2022-06" db="EMBL/GenBank/DDBJ databases">
        <title>Isolation of gut microbiota from human fecal samples.</title>
        <authorList>
            <person name="Pamer E.G."/>
            <person name="Barat B."/>
            <person name="Waligurski E."/>
            <person name="Medina S."/>
            <person name="Paddock L."/>
            <person name="Mostad J."/>
        </authorList>
    </citation>
    <scope>NUCLEOTIDE SEQUENCE [LARGE SCALE GENOMIC DNA]</scope>
    <source>
        <strain evidence="1 2">SL.3.17</strain>
    </source>
</reference>
<protein>
    <submittedName>
        <fullName evidence="1">Uncharacterized protein</fullName>
    </submittedName>
</protein>
<accession>A0ABT1RQP0</accession>